<name>A0AAU7C9U4_9BACT</name>
<feature type="transmembrane region" description="Helical" evidence="1">
    <location>
        <begin position="20"/>
        <end position="38"/>
    </location>
</feature>
<dbReference type="Gene3D" id="2.40.10.480">
    <property type="match status" value="2"/>
</dbReference>
<evidence type="ECO:0000313" key="3">
    <source>
        <dbReference type="EMBL" id="XBH01931.1"/>
    </source>
</evidence>
<dbReference type="InterPro" id="IPR011047">
    <property type="entry name" value="Quinoprotein_ADH-like_sf"/>
</dbReference>
<organism evidence="3">
    <name type="scientific">Singulisphaera sp. Ch08</name>
    <dbReference type="NCBI Taxonomy" id="3120278"/>
    <lineage>
        <taxon>Bacteria</taxon>
        <taxon>Pseudomonadati</taxon>
        <taxon>Planctomycetota</taxon>
        <taxon>Planctomycetia</taxon>
        <taxon>Isosphaerales</taxon>
        <taxon>Isosphaeraceae</taxon>
        <taxon>Singulisphaera</taxon>
    </lineage>
</organism>
<dbReference type="InterPro" id="IPR015943">
    <property type="entry name" value="WD40/YVTN_repeat-like_dom_sf"/>
</dbReference>
<dbReference type="PANTHER" id="PTHR34512">
    <property type="entry name" value="CELL SURFACE PROTEIN"/>
    <property type="match status" value="1"/>
</dbReference>
<reference evidence="3" key="1">
    <citation type="submission" date="2024-05" db="EMBL/GenBank/DDBJ databases">
        <title>Planctomycetes of the genus Singulisphaera possess chitinolytic capabilities.</title>
        <authorList>
            <person name="Ivanova A."/>
        </authorList>
    </citation>
    <scope>NUCLEOTIDE SEQUENCE</scope>
    <source>
        <strain evidence="3">Ch08T</strain>
    </source>
</reference>
<dbReference type="SMART" id="SM00564">
    <property type="entry name" value="PQQ"/>
    <property type="match status" value="7"/>
</dbReference>
<evidence type="ECO:0000256" key="1">
    <source>
        <dbReference type="SAM" id="Phobius"/>
    </source>
</evidence>
<dbReference type="SUPFAM" id="SSF50998">
    <property type="entry name" value="Quinoprotein alcohol dehydrogenase-like"/>
    <property type="match status" value="1"/>
</dbReference>
<sequence>MVRWGQHQVLNLWVAAKWTVGIAAPGLGIALLLLSVVVRADDKTPKAASLFTYPRGGPERTGAYPETQMPDRPATVWIDALGSNTGTPVVTGDRMIVGNRSGDLLALSLKDGAVVWTVAEVGWDVMVAPVVVGDRIYCASNRGLTAHSLTDGSVVWRKDIQGGSTESSPLVVGELVVVGGADGFVYALDARSGKERWKADVVTGAPADPEGFPGARARGGNNAARPGMAASDGMHVFISMFDQSRVLALDLKTGEARWSFQAKGWIAGGPTVGEGKVFFGSQDHKIYALEAGTGKVAWAFATKWRADGGLAYCDGSVFASASDGRCYRLDAQTGRKVWEYETEVGPDQKHYFLSPAPLIDATAVYFGSWDGYLYALKRKDGTLKWRHRPHDNDEHVGAPITDGNRLYVPLTPLFDFENQRDKKGVHGIAAIGSAQEVAPDAPMP</sequence>
<dbReference type="RefSeq" id="WP_406694675.1">
    <property type="nucleotide sequence ID" value="NZ_CP155447.1"/>
</dbReference>
<accession>A0AAU7C9U4</accession>
<evidence type="ECO:0000259" key="2">
    <source>
        <dbReference type="Pfam" id="PF13360"/>
    </source>
</evidence>
<dbReference type="Pfam" id="PF13360">
    <property type="entry name" value="PQQ_2"/>
    <property type="match status" value="1"/>
</dbReference>
<dbReference type="EMBL" id="CP155447">
    <property type="protein sequence ID" value="XBH01931.1"/>
    <property type="molecule type" value="Genomic_DNA"/>
</dbReference>
<dbReference type="PANTHER" id="PTHR34512:SF30">
    <property type="entry name" value="OUTER MEMBRANE PROTEIN ASSEMBLY FACTOR BAMB"/>
    <property type="match status" value="1"/>
</dbReference>
<dbReference type="AlphaFoldDB" id="A0AAU7C9U4"/>
<keyword evidence="1" id="KW-1133">Transmembrane helix</keyword>
<dbReference type="InterPro" id="IPR002372">
    <property type="entry name" value="PQQ_rpt_dom"/>
</dbReference>
<protein>
    <submittedName>
        <fullName evidence="3">PQQ-binding-like beta-propeller repeat protein</fullName>
    </submittedName>
</protein>
<dbReference type="InterPro" id="IPR018391">
    <property type="entry name" value="PQQ_b-propeller_rpt"/>
</dbReference>
<proteinExistence type="predicted"/>
<dbReference type="Gene3D" id="2.130.10.10">
    <property type="entry name" value="YVTN repeat-like/Quinoprotein amine dehydrogenase"/>
    <property type="match status" value="1"/>
</dbReference>
<feature type="domain" description="Pyrrolo-quinoline quinone repeat" evidence="2">
    <location>
        <begin position="243"/>
        <end position="408"/>
    </location>
</feature>
<keyword evidence="1" id="KW-0472">Membrane</keyword>
<keyword evidence="1" id="KW-0812">Transmembrane</keyword>
<gene>
    <name evidence="3" type="ORF">V5E97_26825</name>
</gene>